<dbReference type="EMBL" id="KZ678133">
    <property type="protein sequence ID" value="PSN68790.1"/>
    <property type="molecule type" value="Genomic_DNA"/>
</dbReference>
<accession>A0A2T2NTR7</accession>
<evidence type="ECO:0000313" key="2">
    <source>
        <dbReference type="Proteomes" id="UP000240883"/>
    </source>
</evidence>
<dbReference type="AlphaFoldDB" id="A0A2T2NTR7"/>
<proteinExistence type="predicted"/>
<sequence>METGPPRGAQVRSQIFFFWKIPRSSSTFQDANIADGETKNTFQIPTAFTFCERCGKVLSRLPVVSLVVKHEVFGGSEVPWSAPPHLQSLGKPQTPKIWAAILTPSEAIVSAGRFTAKTEHSRHGDDACKIRRASSRPCSCGGLFSGLGSA</sequence>
<protein>
    <submittedName>
        <fullName evidence="1">Uncharacterized protein</fullName>
    </submittedName>
</protein>
<reference evidence="1 2" key="1">
    <citation type="journal article" date="2018" name="Front. Microbiol.">
        <title>Genome-Wide Analysis of Corynespora cassiicola Leaf Fall Disease Putative Effectors.</title>
        <authorList>
            <person name="Lopez D."/>
            <person name="Ribeiro S."/>
            <person name="Label P."/>
            <person name="Fumanal B."/>
            <person name="Venisse J.S."/>
            <person name="Kohler A."/>
            <person name="de Oliveira R.R."/>
            <person name="Labutti K."/>
            <person name="Lipzen A."/>
            <person name="Lail K."/>
            <person name="Bauer D."/>
            <person name="Ohm R.A."/>
            <person name="Barry K.W."/>
            <person name="Spatafora J."/>
            <person name="Grigoriev I.V."/>
            <person name="Martin F.M."/>
            <person name="Pujade-Renaud V."/>
        </authorList>
    </citation>
    <scope>NUCLEOTIDE SEQUENCE [LARGE SCALE GENOMIC DNA]</scope>
    <source>
        <strain evidence="1 2">Philippines</strain>
    </source>
</reference>
<dbReference type="Proteomes" id="UP000240883">
    <property type="component" value="Unassembled WGS sequence"/>
</dbReference>
<keyword evidence="2" id="KW-1185">Reference proteome</keyword>
<organism evidence="1 2">
    <name type="scientific">Corynespora cassiicola Philippines</name>
    <dbReference type="NCBI Taxonomy" id="1448308"/>
    <lineage>
        <taxon>Eukaryota</taxon>
        <taxon>Fungi</taxon>
        <taxon>Dikarya</taxon>
        <taxon>Ascomycota</taxon>
        <taxon>Pezizomycotina</taxon>
        <taxon>Dothideomycetes</taxon>
        <taxon>Pleosporomycetidae</taxon>
        <taxon>Pleosporales</taxon>
        <taxon>Corynesporascaceae</taxon>
        <taxon>Corynespora</taxon>
    </lineage>
</organism>
<name>A0A2T2NTR7_CORCC</name>
<gene>
    <name evidence="1" type="ORF">BS50DRAFT_571973</name>
</gene>
<evidence type="ECO:0000313" key="1">
    <source>
        <dbReference type="EMBL" id="PSN68790.1"/>
    </source>
</evidence>